<accession>A0A1G1ZT77</accession>
<name>A0A1G1ZT77_9BACT</name>
<organism evidence="2 3">
    <name type="scientific">Candidatus Harrisonbacteria bacterium RIFCSPLOWO2_02_FULL_45_10c</name>
    <dbReference type="NCBI Taxonomy" id="1798410"/>
    <lineage>
        <taxon>Bacteria</taxon>
        <taxon>Candidatus Harrisoniibacteriota</taxon>
    </lineage>
</organism>
<sequence>MLATQCGRAAAPVSFSGSSSGRGLGESMRQGIPVHQVRGDSFHHEERAGGTLLGEEVQEAASGGGEAEAEELATRNKYKDLIKVKSY</sequence>
<comment type="caution">
    <text evidence="2">The sequence shown here is derived from an EMBL/GenBank/DDBJ whole genome shotgun (WGS) entry which is preliminary data.</text>
</comment>
<feature type="compositionally biased region" description="Low complexity" evidence="1">
    <location>
        <begin position="14"/>
        <end position="27"/>
    </location>
</feature>
<reference evidence="2 3" key="1">
    <citation type="journal article" date="2016" name="Nat. Commun.">
        <title>Thousands of microbial genomes shed light on interconnected biogeochemical processes in an aquifer system.</title>
        <authorList>
            <person name="Anantharaman K."/>
            <person name="Brown C.T."/>
            <person name="Hug L.A."/>
            <person name="Sharon I."/>
            <person name="Castelle C.J."/>
            <person name="Probst A.J."/>
            <person name="Thomas B.C."/>
            <person name="Singh A."/>
            <person name="Wilkins M.J."/>
            <person name="Karaoz U."/>
            <person name="Brodie E.L."/>
            <person name="Williams K.H."/>
            <person name="Hubbard S.S."/>
            <person name="Banfield J.F."/>
        </authorList>
    </citation>
    <scope>NUCLEOTIDE SEQUENCE [LARGE SCALE GENOMIC DNA]</scope>
</reference>
<gene>
    <name evidence="2" type="ORF">A3H63_01160</name>
</gene>
<dbReference type="AlphaFoldDB" id="A0A1G1ZT77"/>
<dbReference type="EMBL" id="MHJM01000034">
    <property type="protein sequence ID" value="OGY67017.1"/>
    <property type="molecule type" value="Genomic_DNA"/>
</dbReference>
<proteinExistence type="predicted"/>
<dbReference type="Proteomes" id="UP000176284">
    <property type="component" value="Unassembled WGS sequence"/>
</dbReference>
<evidence type="ECO:0000313" key="2">
    <source>
        <dbReference type="EMBL" id="OGY67017.1"/>
    </source>
</evidence>
<evidence type="ECO:0000313" key="3">
    <source>
        <dbReference type="Proteomes" id="UP000176284"/>
    </source>
</evidence>
<feature type="region of interest" description="Disordered" evidence="1">
    <location>
        <begin position="1"/>
        <end position="29"/>
    </location>
</feature>
<evidence type="ECO:0000256" key="1">
    <source>
        <dbReference type="SAM" id="MobiDB-lite"/>
    </source>
</evidence>
<protein>
    <submittedName>
        <fullName evidence="2">Uncharacterized protein</fullName>
    </submittedName>
</protein>